<dbReference type="InterPro" id="IPR036291">
    <property type="entry name" value="NAD(P)-bd_dom_sf"/>
</dbReference>
<dbReference type="GO" id="GO:0019752">
    <property type="term" value="P:carboxylic acid metabolic process"/>
    <property type="evidence" value="ECO:0007669"/>
    <property type="project" value="UniProtKB-ARBA"/>
</dbReference>
<protein>
    <submittedName>
        <fullName evidence="2">Ornithine cyclodeaminase</fullName>
        <ecNumber evidence="2">4.3.1.12</ecNumber>
    </submittedName>
</protein>
<dbReference type="GO" id="GO:0016491">
    <property type="term" value="F:oxidoreductase activity"/>
    <property type="evidence" value="ECO:0007669"/>
    <property type="project" value="UniProtKB-ARBA"/>
</dbReference>
<dbReference type="InterPro" id="IPR003462">
    <property type="entry name" value="ODC_Mu_crystall"/>
</dbReference>
<evidence type="ECO:0000256" key="1">
    <source>
        <dbReference type="ARBA" id="ARBA00008903"/>
    </source>
</evidence>
<dbReference type="STRING" id="572478.Vdis_1762"/>
<dbReference type="PIRSF" id="PIRSF001439">
    <property type="entry name" value="CryM"/>
    <property type="match status" value="1"/>
</dbReference>
<dbReference type="AlphaFoldDB" id="E1QUL7"/>
<proteinExistence type="inferred from homology"/>
<dbReference type="Gene3D" id="3.30.1780.10">
    <property type="entry name" value="ornithine cyclodeaminase, domain 1"/>
    <property type="match status" value="1"/>
</dbReference>
<organism evidence="2 3">
    <name type="scientific">Vulcanisaeta distributa (strain DSM 14429 / JCM 11212 / NBRC 100878 / IC-017)</name>
    <dbReference type="NCBI Taxonomy" id="572478"/>
    <lineage>
        <taxon>Archaea</taxon>
        <taxon>Thermoproteota</taxon>
        <taxon>Thermoprotei</taxon>
        <taxon>Thermoproteales</taxon>
        <taxon>Thermoproteaceae</taxon>
        <taxon>Vulcanisaeta</taxon>
    </lineage>
</organism>
<dbReference type="HOGENOM" id="CLU_042088_1_2_2"/>
<reference evidence="3" key="2">
    <citation type="journal article" date="2010" name="Stand. Genomic Sci.">
        <title>Complete genome sequence of Vulcanisaeta distributa type strain (IC-017T).</title>
        <authorList>
            <person name="Mavromatis K."/>
            <person name="Sikorski J."/>
            <person name="Pabst E."/>
            <person name="Teshima H."/>
            <person name="Lapidus A."/>
            <person name="Lucas S."/>
            <person name="Nolan M."/>
            <person name="Glavina Del Rio T."/>
            <person name="Cheng J."/>
            <person name="Bruce D."/>
            <person name="Goodwin L."/>
            <person name="Pitluck S."/>
            <person name="Liolios K."/>
            <person name="Ivanova N."/>
            <person name="Mikhailova N."/>
            <person name="Pati A."/>
            <person name="Chen A."/>
            <person name="Palaniappan K."/>
            <person name="Land M."/>
            <person name="Hauser L."/>
            <person name="Chang Y."/>
            <person name="Jeffries C."/>
            <person name="Rohde M."/>
            <person name="Spring S."/>
            <person name="Goker M."/>
            <person name="Wirth R."/>
            <person name="Woyke T."/>
            <person name="Bristow J."/>
            <person name="Eisen J."/>
            <person name="Markowitz V."/>
            <person name="Hugenholtz P."/>
            <person name="Klenk H."/>
            <person name="Kyrpides N."/>
        </authorList>
    </citation>
    <scope>NUCLEOTIDE SEQUENCE [LARGE SCALE GENOMIC DNA]</scope>
    <source>
        <strain evidence="3">DSM 14429 / JCM 11212 / NBRC 100878 / IC-017</strain>
    </source>
</reference>
<sequence>MRLLIVNGREVDEALDSKDGVNGLINAIAAAFKDYSSGVVKMPQRTVIYLNNDWWGVMPCGARNLGFSVKIVNVIEGNKARGLPTTQGIVVLMDDITGQPMAVINGTALTAWRTAAATAVSVKYMARSMDNVTIIGAGLQARYHLILLSRAFPIRRVFIHSRTKERALELAKIAQDRGIDAVVVDSGYDAVKQASIVITATTSKEPVIHGSWLHEGMHIASIGAPEVNARELDDDVIRKASVIAVDSRAAVMNETGDIIIPMKNGLISEKNLIEIGEIISGVRQGRSRDEDITLFKSVGIAVEDLAAATYIYNLVKSKNMGVTVEL</sequence>
<dbReference type="PANTHER" id="PTHR13812">
    <property type="entry name" value="KETIMINE REDUCTASE MU-CRYSTALLIN"/>
    <property type="match status" value="1"/>
</dbReference>
<dbReference type="RefSeq" id="WP_013336861.1">
    <property type="nucleotide sequence ID" value="NC_014537.1"/>
</dbReference>
<dbReference type="GO" id="GO:0008473">
    <property type="term" value="F:ornithine cyclodeaminase activity"/>
    <property type="evidence" value="ECO:0007669"/>
    <property type="project" value="UniProtKB-EC"/>
</dbReference>
<dbReference type="Gene3D" id="3.40.50.720">
    <property type="entry name" value="NAD(P)-binding Rossmann-like Domain"/>
    <property type="match status" value="1"/>
</dbReference>
<keyword evidence="2" id="KW-0456">Lyase</keyword>
<dbReference type="PANTHER" id="PTHR13812:SF19">
    <property type="entry name" value="KETIMINE REDUCTASE MU-CRYSTALLIN"/>
    <property type="match status" value="1"/>
</dbReference>
<dbReference type="EMBL" id="CP002100">
    <property type="protein sequence ID" value="ADN51136.1"/>
    <property type="molecule type" value="Genomic_DNA"/>
</dbReference>
<dbReference type="eggNOG" id="arCOG01035">
    <property type="taxonomic scope" value="Archaea"/>
</dbReference>
<dbReference type="GO" id="GO:0005737">
    <property type="term" value="C:cytoplasm"/>
    <property type="evidence" value="ECO:0007669"/>
    <property type="project" value="TreeGrafter"/>
</dbReference>
<dbReference type="SUPFAM" id="SSF51735">
    <property type="entry name" value="NAD(P)-binding Rossmann-fold domains"/>
    <property type="match status" value="1"/>
</dbReference>
<dbReference type="FunFam" id="3.40.50.720:FF:000311">
    <property type="entry name" value="Ornithine cyclodeaminase"/>
    <property type="match status" value="1"/>
</dbReference>
<gene>
    <name evidence="2" type="ordered locus">Vdis_1762</name>
</gene>
<dbReference type="GeneID" id="9752705"/>
<evidence type="ECO:0000313" key="2">
    <source>
        <dbReference type="EMBL" id="ADN51136.1"/>
    </source>
</evidence>
<comment type="similarity">
    <text evidence="1">Belongs to the ornithine cyclodeaminase/mu-crystallin family.</text>
</comment>
<name>E1QUL7_VULDI</name>
<reference evidence="2 3" key="1">
    <citation type="journal article" date="2010" name="Stand. Genomic Sci.">
        <title>Complete genome sequence of Vulcanisaeta distributa type strain (IC-017).</title>
        <authorList>
            <person name="Mavromatis K."/>
            <person name="Sikorski J."/>
            <person name="Pabst E."/>
            <person name="Teshima H."/>
            <person name="Lapidus A."/>
            <person name="Lucas S."/>
            <person name="Nolan M."/>
            <person name="Glavina Del Rio T."/>
            <person name="Cheng J.F."/>
            <person name="Bruce D."/>
            <person name="Goodwin L."/>
            <person name="Pitluck S."/>
            <person name="Liolios K."/>
            <person name="Ivanova N."/>
            <person name="Mikhailova N."/>
            <person name="Pati A."/>
            <person name="Chen A."/>
            <person name="Palaniappan K."/>
            <person name="Land M."/>
            <person name="Hauser L."/>
            <person name="Chang Y.J."/>
            <person name="Jeffries C.D."/>
            <person name="Rohde M."/>
            <person name="Spring S."/>
            <person name="Goker M."/>
            <person name="Wirth R."/>
            <person name="Woyke T."/>
            <person name="Bristow J."/>
            <person name="Eisen J.A."/>
            <person name="Markowitz V."/>
            <person name="Hugenholtz P."/>
            <person name="Klenk H.P."/>
            <person name="Kyrpides N.C."/>
        </authorList>
    </citation>
    <scope>NUCLEOTIDE SEQUENCE [LARGE SCALE GENOMIC DNA]</scope>
    <source>
        <strain evidence="3">DSM 14429 / JCM 11212 / NBRC 100878 / IC-017</strain>
    </source>
</reference>
<dbReference type="OrthoDB" id="21421at2157"/>
<dbReference type="InterPro" id="IPR023401">
    <property type="entry name" value="ODC_N"/>
</dbReference>
<dbReference type="Pfam" id="PF02423">
    <property type="entry name" value="OCD_Mu_crystall"/>
    <property type="match status" value="1"/>
</dbReference>
<dbReference type="EC" id="4.3.1.12" evidence="2"/>
<evidence type="ECO:0000313" key="3">
    <source>
        <dbReference type="Proteomes" id="UP000006681"/>
    </source>
</evidence>
<accession>E1QUL7</accession>
<dbReference type="KEGG" id="vdi:Vdis_1762"/>
<keyword evidence="3" id="KW-1185">Reference proteome</keyword>
<dbReference type="Proteomes" id="UP000006681">
    <property type="component" value="Chromosome"/>
</dbReference>